<dbReference type="Gene3D" id="3.30.465.10">
    <property type="match status" value="1"/>
</dbReference>
<protein>
    <recommendedName>
        <fullName evidence="4">FAD-binding PCMH-type domain-containing protein</fullName>
    </recommendedName>
</protein>
<dbReference type="EMBL" id="VSSQ01066159">
    <property type="protein sequence ID" value="MPN18753.1"/>
    <property type="molecule type" value="Genomic_DNA"/>
</dbReference>
<evidence type="ECO:0000256" key="2">
    <source>
        <dbReference type="ARBA" id="ARBA00022827"/>
    </source>
</evidence>
<keyword evidence="1" id="KW-0285">Flavoprotein</keyword>
<dbReference type="InterPro" id="IPR036318">
    <property type="entry name" value="FAD-bd_PCMH-like_sf"/>
</dbReference>
<dbReference type="InterPro" id="IPR051312">
    <property type="entry name" value="Diverse_Substr_Oxidored"/>
</dbReference>
<dbReference type="SUPFAM" id="SSF55447">
    <property type="entry name" value="CO dehydrogenase flavoprotein C-terminal domain-like"/>
    <property type="match status" value="1"/>
</dbReference>
<dbReference type="InterPro" id="IPR016166">
    <property type="entry name" value="FAD-bd_PCMH"/>
</dbReference>
<dbReference type="PROSITE" id="PS51387">
    <property type="entry name" value="FAD_PCMH"/>
    <property type="match status" value="1"/>
</dbReference>
<dbReference type="PANTHER" id="PTHR42659">
    <property type="entry name" value="XANTHINE DEHYDROGENASE SUBUNIT C-RELATED"/>
    <property type="match status" value="1"/>
</dbReference>
<name>A0A645G403_9ZZZZ</name>
<gene>
    <name evidence="5" type="ORF">SDC9_166116</name>
</gene>
<feature type="domain" description="FAD-binding PCMH-type" evidence="4">
    <location>
        <begin position="1"/>
        <end position="121"/>
    </location>
</feature>
<evidence type="ECO:0000256" key="3">
    <source>
        <dbReference type="ARBA" id="ARBA00023002"/>
    </source>
</evidence>
<dbReference type="InterPro" id="IPR036683">
    <property type="entry name" value="CO_DH_flav_C_dom_sf"/>
</dbReference>
<dbReference type="AlphaFoldDB" id="A0A645G403"/>
<evidence type="ECO:0000313" key="5">
    <source>
        <dbReference type="EMBL" id="MPN18753.1"/>
    </source>
</evidence>
<evidence type="ECO:0000256" key="1">
    <source>
        <dbReference type="ARBA" id="ARBA00022630"/>
    </source>
</evidence>
<comment type="caution">
    <text evidence="5">The sequence shown here is derived from an EMBL/GenBank/DDBJ whole genome shotgun (WGS) entry which is preliminary data.</text>
</comment>
<dbReference type="SUPFAM" id="SSF56176">
    <property type="entry name" value="FAD-binding/transporter-associated domain-like"/>
    <property type="match status" value="1"/>
</dbReference>
<dbReference type="InterPro" id="IPR002346">
    <property type="entry name" value="Mopterin_DH_FAD-bd"/>
</dbReference>
<sequence>MIDIKNIPGCNGFGTNGKRLFFGAAATLHSISESGIFPLLGLAGGRIADHTIQVKITLGGNLAGTIHYHETLLPLLLADASIHIVSPAGSREAPVSEVLAQNRGLKPGELIVKVSLDSYFSDCPYAHIKRTKDEKIGYPLLSAAAIHLDNTVRMAVSGLCGYPFRFPDLRTDEGCETFELADRLTQSIPAPVLNDISGSAPYRIFIMKKTAEKIIGHFMIKKGENLC</sequence>
<dbReference type="GO" id="GO:0071949">
    <property type="term" value="F:FAD binding"/>
    <property type="evidence" value="ECO:0007669"/>
    <property type="project" value="InterPro"/>
</dbReference>
<dbReference type="PANTHER" id="PTHR42659:SF2">
    <property type="entry name" value="XANTHINE DEHYDROGENASE SUBUNIT C-RELATED"/>
    <property type="match status" value="1"/>
</dbReference>
<evidence type="ECO:0000259" key="4">
    <source>
        <dbReference type="PROSITE" id="PS51387"/>
    </source>
</evidence>
<dbReference type="Pfam" id="PF00941">
    <property type="entry name" value="FAD_binding_5"/>
    <property type="match status" value="1"/>
</dbReference>
<dbReference type="GO" id="GO:0016491">
    <property type="term" value="F:oxidoreductase activity"/>
    <property type="evidence" value="ECO:0007669"/>
    <property type="project" value="UniProtKB-KW"/>
</dbReference>
<reference evidence="5" key="1">
    <citation type="submission" date="2019-08" db="EMBL/GenBank/DDBJ databases">
        <authorList>
            <person name="Kucharzyk K."/>
            <person name="Murdoch R.W."/>
            <person name="Higgins S."/>
            <person name="Loffler F."/>
        </authorList>
    </citation>
    <scope>NUCLEOTIDE SEQUENCE</scope>
</reference>
<organism evidence="5">
    <name type="scientific">bioreactor metagenome</name>
    <dbReference type="NCBI Taxonomy" id="1076179"/>
    <lineage>
        <taxon>unclassified sequences</taxon>
        <taxon>metagenomes</taxon>
        <taxon>ecological metagenomes</taxon>
    </lineage>
</organism>
<keyword evidence="3" id="KW-0560">Oxidoreductase</keyword>
<dbReference type="InterPro" id="IPR016169">
    <property type="entry name" value="FAD-bd_PCMH_sub2"/>
</dbReference>
<keyword evidence="2" id="KW-0274">FAD</keyword>
<accession>A0A645G403</accession>
<proteinExistence type="predicted"/>